<accession>W8VUG3</accession>
<feature type="transmembrane region" description="Helical" evidence="1">
    <location>
        <begin position="87"/>
        <end position="110"/>
    </location>
</feature>
<proteinExistence type="predicted"/>
<organism evidence="2 3">
    <name type="scientific">Nonlabens marinus S1-08</name>
    <dbReference type="NCBI Taxonomy" id="1454201"/>
    <lineage>
        <taxon>Bacteria</taxon>
        <taxon>Pseudomonadati</taxon>
        <taxon>Bacteroidota</taxon>
        <taxon>Flavobacteriia</taxon>
        <taxon>Flavobacteriales</taxon>
        <taxon>Flavobacteriaceae</taxon>
        <taxon>Nonlabens</taxon>
    </lineage>
</organism>
<dbReference type="KEGG" id="nmf:NMS_0564"/>
<evidence type="ECO:0008006" key="4">
    <source>
        <dbReference type="Google" id="ProtNLM"/>
    </source>
</evidence>
<feature type="transmembrane region" description="Helical" evidence="1">
    <location>
        <begin position="48"/>
        <end position="75"/>
    </location>
</feature>
<dbReference type="EMBL" id="AP014548">
    <property type="protein sequence ID" value="BAO54573.1"/>
    <property type="molecule type" value="Genomic_DNA"/>
</dbReference>
<dbReference type="PANTHER" id="PTHR33802:SF1">
    <property type="entry name" value="XK-RELATED PROTEIN"/>
    <property type="match status" value="1"/>
</dbReference>
<sequence>MYKKLISALNLLIIIVLIAWNGYANTGNFKGKTVGDLSAEYNNLFTPASYAFSIWGLIFLMLLAFGIYGVYIAFAKAKSLQPRGYRTNFIITTFPYFLLANIFCTIWVALWLEEMIGASVLCMIGILVSLLICVKQLDMEIWDAPLPIIAFVWWPLCLYTGWISVAIIANVASYLNGMFDIPENQQILATLALIVVATVINLMMVWYRNMREYASVAIWALVAIYVRHSGTMNDISYLALGCAAVIFVNVCIHGYQNRATNPMLKFKQWRASKA</sequence>
<reference evidence="2 3" key="1">
    <citation type="journal article" date="2014" name="Proc. Natl. Acad. Sci. U.S.A.">
        <title>Functional characterization of flavobacteria rhodopsins reveals a unique class of light-driven chloride pump in bacteria.</title>
        <authorList>
            <person name="Yoshizawa S."/>
            <person name="Kumagai Y."/>
            <person name="Kim H."/>
            <person name="Ogura Y."/>
            <person name="Hayashi T."/>
            <person name="Iwasaki W."/>
            <person name="DeLong E.F."/>
            <person name="Kogure K."/>
        </authorList>
    </citation>
    <scope>NUCLEOTIDE SEQUENCE [LARGE SCALE GENOMIC DNA]</scope>
    <source>
        <strain evidence="2 3">S1-08</strain>
    </source>
</reference>
<dbReference type="PANTHER" id="PTHR33802">
    <property type="entry name" value="SI:CH211-161H7.5-RELATED"/>
    <property type="match status" value="1"/>
</dbReference>
<dbReference type="RefSeq" id="WP_041495287.1">
    <property type="nucleotide sequence ID" value="NZ_AP014548.1"/>
</dbReference>
<feature type="transmembrane region" description="Helical" evidence="1">
    <location>
        <begin position="146"/>
        <end position="175"/>
    </location>
</feature>
<evidence type="ECO:0000313" key="3">
    <source>
        <dbReference type="Proteomes" id="UP000031760"/>
    </source>
</evidence>
<keyword evidence="1" id="KW-1133">Transmembrane helix</keyword>
<protein>
    <recommendedName>
        <fullName evidence="4">Tryptophan-rich sensory protein</fullName>
    </recommendedName>
</protein>
<name>W8VUG3_9FLAO</name>
<dbReference type="OrthoDB" id="5189031at2"/>
<keyword evidence="1" id="KW-0812">Transmembrane</keyword>
<dbReference type="AlphaFoldDB" id="W8VUG3"/>
<keyword evidence="1" id="KW-0472">Membrane</keyword>
<keyword evidence="3" id="KW-1185">Reference proteome</keyword>
<feature type="transmembrane region" description="Helical" evidence="1">
    <location>
        <begin position="116"/>
        <end position="134"/>
    </location>
</feature>
<dbReference type="HOGENOM" id="CLU_067293_1_0_10"/>
<feature type="transmembrane region" description="Helical" evidence="1">
    <location>
        <begin position="235"/>
        <end position="255"/>
    </location>
</feature>
<dbReference type="STRING" id="1454201.NMS_0564"/>
<evidence type="ECO:0000256" key="1">
    <source>
        <dbReference type="SAM" id="Phobius"/>
    </source>
</evidence>
<feature type="transmembrane region" description="Helical" evidence="1">
    <location>
        <begin position="187"/>
        <end position="206"/>
    </location>
</feature>
<dbReference type="Proteomes" id="UP000031760">
    <property type="component" value="Chromosome"/>
</dbReference>
<evidence type="ECO:0000313" key="2">
    <source>
        <dbReference type="EMBL" id="BAO54573.1"/>
    </source>
</evidence>
<feature type="transmembrane region" description="Helical" evidence="1">
    <location>
        <begin position="213"/>
        <end position="229"/>
    </location>
</feature>
<gene>
    <name evidence="2" type="ORF">NMS_0564</name>
</gene>